<accession>B9LX54</accession>
<keyword evidence="2" id="KW-1185">Reference proteome</keyword>
<gene>
    <name evidence="1" type="ordered locus">Hlac_3538</name>
</gene>
<reference evidence="1 2" key="1">
    <citation type="journal article" date="2016" name="Stand. Genomic Sci.">
        <title>Complete genome sequence of the Antarctic Halorubrum lacusprofundi type strain ACAM 34.</title>
        <authorList>
            <person name="Anderson I.J."/>
            <person name="DasSarma P."/>
            <person name="Lucas S."/>
            <person name="Copeland A."/>
            <person name="Lapidus A."/>
            <person name="Del Rio T.G."/>
            <person name="Tice H."/>
            <person name="Dalin E."/>
            <person name="Bruce D.C."/>
            <person name="Goodwin L."/>
            <person name="Pitluck S."/>
            <person name="Sims D."/>
            <person name="Brettin T.S."/>
            <person name="Detter J.C."/>
            <person name="Han C.S."/>
            <person name="Larimer F."/>
            <person name="Hauser L."/>
            <person name="Land M."/>
            <person name="Ivanova N."/>
            <person name="Richardson P."/>
            <person name="Cavicchioli R."/>
            <person name="DasSarma S."/>
            <person name="Woese C.R."/>
            <person name="Kyrpides N.C."/>
        </authorList>
    </citation>
    <scope>NUCLEOTIDE SEQUENCE [LARGE SCALE GENOMIC DNA]</scope>
    <source>
        <strain evidence="2">ATCC 49239 / DSM 5036 / JCM 8891 / ACAM 34</strain>
    </source>
</reference>
<dbReference type="KEGG" id="hla:Hlac_3538"/>
<organism evidence="1 2">
    <name type="scientific">Halorubrum lacusprofundi (strain ATCC 49239 / DSM 5036 / JCM 8891 / ACAM 34)</name>
    <dbReference type="NCBI Taxonomy" id="416348"/>
    <lineage>
        <taxon>Archaea</taxon>
        <taxon>Methanobacteriati</taxon>
        <taxon>Methanobacteriota</taxon>
        <taxon>Stenosarchaea group</taxon>
        <taxon>Halobacteria</taxon>
        <taxon>Halobacteriales</taxon>
        <taxon>Haloferacaceae</taxon>
        <taxon>Halorubrum</taxon>
    </lineage>
</organism>
<dbReference type="eggNOG" id="arCOG08150">
    <property type="taxonomic scope" value="Archaea"/>
</dbReference>
<protein>
    <submittedName>
        <fullName evidence="1">Uncharacterized protein</fullName>
    </submittedName>
</protein>
<keyword evidence="1" id="KW-0614">Plasmid</keyword>
<sequence>MAALTLGLSSSSSYIDGNWSEDQLDEEEITLADNEEILHALSELTPVYENDRSYFVLGNYDREPIRRLNLVVDRLNRRQDAYAFRMVDIRGEWDNSIQKFCLIADIVTYLVGVAETEPSDFLVEQGLLVGTTEYFAKTHVLKREYEGEEHPFGWMQDGVFELFDQEERLYCWQTEEDLVAVTGEPRATVLGYTSIEGCVRVHPQTHR</sequence>
<dbReference type="Pfam" id="PF26508">
    <property type="entry name" value="DUF8170"/>
    <property type="match status" value="1"/>
</dbReference>
<geneLocation type="plasmid" evidence="1 2">
    <name>pHLAC01</name>
</geneLocation>
<name>B9LX54_HALLT</name>
<dbReference type="InterPro" id="IPR058483">
    <property type="entry name" value="DUF8170"/>
</dbReference>
<evidence type="ECO:0000313" key="1">
    <source>
        <dbReference type="EMBL" id="ACM59045.1"/>
    </source>
</evidence>
<proteinExistence type="predicted"/>
<dbReference type="Proteomes" id="UP000000740">
    <property type="component" value="Plasmid pHLAC01"/>
</dbReference>
<evidence type="ECO:0000313" key="2">
    <source>
        <dbReference type="Proteomes" id="UP000000740"/>
    </source>
</evidence>
<dbReference type="AlphaFoldDB" id="B9LX54"/>
<dbReference type="EMBL" id="CP001367">
    <property type="protein sequence ID" value="ACM59045.1"/>
    <property type="molecule type" value="Genomic_DNA"/>
</dbReference>
<dbReference type="HOGENOM" id="CLU_114809_0_0_2"/>